<dbReference type="PANTHER" id="PTHR40252">
    <property type="entry name" value="BLR0328 PROTEIN"/>
    <property type="match status" value="1"/>
</dbReference>
<dbReference type="Pfam" id="PF08495">
    <property type="entry name" value="FIST"/>
    <property type="match status" value="1"/>
</dbReference>
<dbReference type="KEGG" id="fnk:E1750_01460"/>
<evidence type="ECO:0000259" key="1">
    <source>
        <dbReference type="SMART" id="SM00897"/>
    </source>
</evidence>
<keyword evidence="3" id="KW-0418">Kinase</keyword>
<name>A0A4P6YAA7_9FLAO</name>
<organism evidence="3 4">
    <name type="scientific">Flavobacterium nackdongense</name>
    <dbReference type="NCBI Taxonomy" id="2547394"/>
    <lineage>
        <taxon>Bacteria</taxon>
        <taxon>Pseudomonadati</taxon>
        <taxon>Bacteroidota</taxon>
        <taxon>Flavobacteriia</taxon>
        <taxon>Flavobacteriales</taxon>
        <taxon>Flavobacteriaceae</taxon>
        <taxon>Flavobacterium</taxon>
    </lineage>
</organism>
<evidence type="ECO:0000313" key="3">
    <source>
        <dbReference type="EMBL" id="QBN17517.1"/>
    </source>
</evidence>
<dbReference type="Proteomes" id="UP000291124">
    <property type="component" value="Chromosome"/>
</dbReference>
<evidence type="ECO:0000259" key="2">
    <source>
        <dbReference type="SMART" id="SM01204"/>
    </source>
</evidence>
<dbReference type="SMART" id="SM01204">
    <property type="entry name" value="FIST_C"/>
    <property type="match status" value="1"/>
</dbReference>
<dbReference type="AlphaFoldDB" id="A0A4P6YAA7"/>
<dbReference type="PANTHER" id="PTHR40252:SF2">
    <property type="entry name" value="BLR0328 PROTEIN"/>
    <property type="match status" value="1"/>
</dbReference>
<keyword evidence="3" id="KW-0808">Transferase</keyword>
<sequence length="380" mass="41588">MKIASTLYKDNSFIMEKNEESINFNEVQLVLGFGSSTLVSQEKSFQDIKNRFPNAEIALCSSAGEIYETEVIDDTISLVAIQFQSTKIKTSEISIDDFDSSYEAGKILINNLPQKDLKLVFVLSDGGQVNGSELVKGMNFSKSQNVLITGGLAGDGANFEKTFVGVNQVPQTGKIIAIGFYGENLLVSHGSFGGWESFGLERTVTKAESNILFEIDNKNALALYKTYLGKFADELPSSALLFPLSVKLDDDNRPIVRTILSIDNENQSITFAGDIPKGSKIRFMKANIDRLIDAASDAANSCLEMEKSKPKLAILISCVGRKLIMPNRIEEEIEAISEIFGTGTMLSGFYSYGEISPLNPLANCELQNQTMTITGINEII</sequence>
<dbReference type="GO" id="GO:0016301">
    <property type="term" value="F:kinase activity"/>
    <property type="evidence" value="ECO:0007669"/>
    <property type="project" value="UniProtKB-KW"/>
</dbReference>
<feature type="domain" description="FIST C-domain" evidence="2">
    <location>
        <begin position="220"/>
        <end position="358"/>
    </location>
</feature>
<feature type="domain" description="FIST" evidence="1">
    <location>
        <begin position="26"/>
        <end position="219"/>
    </location>
</feature>
<proteinExistence type="predicted"/>
<accession>A0A4P6YAA7</accession>
<gene>
    <name evidence="3" type="ORF">E1750_01460</name>
</gene>
<keyword evidence="4" id="KW-1185">Reference proteome</keyword>
<reference evidence="4" key="1">
    <citation type="submission" date="2019-03" db="EMBL/GenBank/DDBJ databases">
        <title>Flavobacterium sp.</title>
        <authorList>
            <person name="Kim H."/>
        </authorList>
    </citation>
    <scope>NUCLEOTIDE SEQUENCE [LARGE SCALE GENOMIC DNA]</scope>
    <source>
        <strain evidence="4">GS13</strain>
    </source>
</reference>
<dbReference type="InterPro" id="IPR019494">
    <property type="entry name" value="FIST_C"/>
</dbReference>
<dbReference type="RefSeq" id="WP_133275048.1">
    <property type="nucleotide sequence ID" value="NZ_CP037933.1"/>
</dbReference>
<dbReference type="Pfam" id="PF10442">
    <property type="entry name" value="FIST_C"/>
    <property type="match status" value="1"/>
</dbReference>
<dbReference type="InterPro" id="IPR013702">
    <property type="entry name" value="FIST_domain_N"/>
</dbReference>
<protein>
    <submittedName>
        <fullName evidence="3">Histidine kinase</fullName>
    </submittedName>
</protein>
<dbReference type="EMBL" id="CP037933">
    <property type="protein sequence ID" value="QBN17517.1"/>
    <property type="molecule type" value="Genomic_DNA"/>
</dbReference>
<dbReference type="SMART" id="SM00897">
    <property type="entry name" value="FIST"/>
    <property type="match status" value="1"/>
</dbReference>
<evidence type="ECO:0000313" key="4">
    <source>
        <dbReference type="Proteomes" id="UP000291124"/>
    </source>
</evidence>
<dbReference type="OrthoDB" id="9770435at2"/>